<reference evidence="1" key="1">
    <citation type="submission" date="2022-07" db="EMBL/GenBank/DDBJ databases">
        <title>Phylogenomic reconstructions and comparative analyses of Kickxellomycotina fungi.</title>
        <authorList>
            <person name="Reynolds N.K."/>
            <person name="Stajich J.E."/>
            <person name="Barry K."/>
            <person name="Grigoriev I.V."/>
            <person name="Crous P."/>
            <person name="Smith M.E."/>
        </authorList>
    </citation>
    <scope>NUCLEOTIDE SEQUENCE</scope>
    <source>
        <strain evidence="1">Benny 63K</strain>
    </source>
</reference>
<gene>
    <name evidence="1" type="ORF">LPJ66_012010</name>
</gene>
<protein>
    <submittedName>
        <fullName evidence="1">Uncharacterized protein</fullName>
    </submittedName>
</protein>
<comment type="caution">
    <text evidence="1">The sequence shown here is derived from an EMBL/GenBank/DDBJ whole genome shotgun (WGS) entry which is preliminary data.</text>
</comment>
<evidence type="ECO:0000313" key="2">
    <source>
        <dbReference type="Proteomes" id="UP001150581"/>
    </source>
</evidence>
<dbReference type="EMBL" id="JANBPG010004064">
    <property type="protein sequence ID" value="KAJ1877865.1"/>
    <property type="molecule type" value="Genomic_DNA"/>
</dbReference>
<organism evidence="1 2">
    <name type="scientific">Kickxella alabastrina</name>
    <dbReference type="NCBI Taxonomy" id="61397"/>
    <lineage>
        <taxon>Eukaryota</taxon>
        <taxon>Fungi</taxon>
        <taxon>Fungi incertae sedis</taxon>
        <taxon>Zoopagomycota</taxon>
        <taxon>Kickxellomycotina</taxon>
        <taxon>Kickxellomycetes</taxon>
        <taxon>Kickxellales</taxon>
        <taxon>Kickxellaceae</taxon>
        <taxon>Kickxella</taxon>
    </lineage>
</organism>
<proteinExistence type="predicted"/>
<evidence type="ECO:0000313" key="1">
    <source>
        <dbReference type="EMBL" id="KAJ1877865.1"/>
    </source>
</evidence>
<keyword evidence="2" id="KW-1185">Reference proteome</keyword>
<dbReference type="Proteomes" id="UP001150581">
    <property type="component" value="Unassembled WGS sequence"/>
</dbReference>
<name>A0ACC1HYB0_9FUNG</name>
<accession>A0ACC1HYB0</accession>
<sequence>MSSTSIVWVVMRASIATHRGQDYAGFVAPAADTTETLKDVSTHMQRGQMLCITYQAPSEAEPSLRRVFEAPAAFTVKPFTRPEMPHTSIQALRRVFEGTLSFILYPCTRPEVSRQSASLAPRFRGN</sequence>